<dbReference type="EMBL" id="PQGA01000009">
    <property type="protein sequence ID" value="POR50241.1"/>
    <property type="molecule type" value="Genomic_DNA"/>
</dbReference>
<keyword evidence="2" id="KW-1185">Reference proteome</keyword>
<dbReference type="AlphaFoldDB" id="A0A2S4M6B6"/>
<organism evidence="1 2">
    <name type="scientific">Paraburkholderia eburnea</name>
    <dbReference type="NCBI Taxonomy" id="1189126"/>
    <lineage>
        <taxon>Bacteria</taxon>
        <taxon>Pseudomonadati</taxon>
        <taxon>Pseudomonadota</taxon>
        <taxon>Betaproteobacteria</taxon>
        <taxon>Burkholderiales</taxon>
        <taxon>Burkholderiaceae</taxon>
        <taxon>Paraburkholderia</taxon>
    </lineage>
</organism>
<gene>
    <name evidence="1" type="ORF">B0G62_109149</name>
</gene>
<proteinExistence type="predicted"/>
<name>A0A2S4M6B6_9BURK</name>
<dbReference type="OrthoDB" id="9091812at2"/>
<evidence type="ECO:0000313" key="1">
    <source>
        <dbReference type="EMBL" id="POR50241.1"/>
    </source>
</evidence>
<protein>
    <submittedName>
        <fullName evidence="1">Uncharacterized protein</fullName>
    </submittedName>
</protein>
<dbReference type="Proteomes" id="UP000237381">
    <property type="component" value="Unassembled WGS sequence"/>
</dbReference>
<evidence type="ECO:0000313" key="2">
    <source>
        <dbReference type="Proteomes" id="UP000237381"/>
    </source>
</evidence>
<accession>A0A2S4M6B6</accession>
<reference evidence="1 2" key="1">
    <citation type="submission" date="2018-01" db="EMBL/GenBank/DDBJ databases">
        <title>Genomic Encyclopedia of Type Strains, Phase III (KMG-III): the genomes of soil and plant-associated and newly described type strains.</title>
        <authorList>
            <person name="Whitman W."/>
        </authorList>
    </citation>
    <scope>NUCLEOTIDE SEQUENCE [LARGE SCALE GENOMIC DNA]</scope>
    <source>
        <strain evidence="1 2">JCM 18070</strain>
    </source>
</reference>
<dbReference type="RefSeq" id="WP_103705577.1">
    <property type="nucleotide sequence ID" value="NZ_PQGA01000009.1"/>
</dbReference>
<sequence>MSLTIDTANTIGLIGADSGASASIRLAAQTGAASVTPDSSTPVTLTAVDPLDQTRLNKYLSALGAPLKMGADAANIANALIPVMQSLIKERPDLANADFDFSSDNGSIAVTSKTMSAADKSWLQDKLNNSASLVQAVRSFHDDAVAGYSTWADADGNPLTASQTQAVSQQADKLTSFMSLFSKLGTEAQSTLMKGGTYHIGSDTSSSNTLNLAQDPGSATGFLNFMKSVQAAKNGTATFTSSSGHTSYGVLRMDIFGTDSRAIPNFFPPTQTRSLGVDETA</sequence>
<comment type="caution">
    <text evidence="1">The sequence shown here is derived from an EMBL/GenBank/DDBJ whole genome shotgun (WGS) entry which is preliminary data.</text>
</comment>